<comment type="similarity">
    <text evidence="1">Belongs to the HMG-CoA lyase family.</text>
</comment>
<sequence length="327" mass="35670">MTVLEQALVIGKRGYLACRLSIQGSDDRKMEIKITEVGPRDGLQNEKRAVSTEIKAEYIRRLVQAGLKNIEATSFVKKESIPQLADASELSALLDLNGDIHYSALTPNLRGYEAAKNAGYKEVAVFTAASESFTKKNINRTIMESIDGFKEIFKLAKDDGIRVRGYVSTVVDCPYEGKIDPNKVLNVSKILLDLGAYEISLGETIGTGVPAEVEVLLERLLKEIPANKLAGHFHDTYGMAIANVEKAFSMGLRSFDSSSGGLGGCPYAKGAAGNLATDDLVYFLEKSGISTGINPDLLWEASAFMENALSRELQSRTYLANKKKRES</sequence>
<dbReference type="AlphaFoldDB" id="A0AA87MMD1"/>
<dbReference type="SUPFAM" id="SSF51569">
    <property type="entry name" value="Aldolase"/>
    <property type="match status" value="1"/>
</dbReference>
<dbReference type="PROSITE" id="PS50991">
    <property type="entry name" value="PYR_CT"/>
    <property type="match status" value="1"/>
</dbReference>
<dbReference type="EMBL" id="AKWM02000062">
    <property type="protein sequence ID" value="EKR98976.1"/>
    <property type="molecule type" value="Genomic_DNA"/>
</dbReference>
<evidence type="ECO:0000256" key="1">
    <source>
        <dbReference type="ARBA" id="ARBA00009405"/>
    </source>
</evidence>
<dbReference type="GO" id="GO:0006552">
    <property type="term" value="P:L-leucine catabolic process"/>
    <property type="evidence" value="ECO:0007669"/>
    <property type="project" value="TreeGrafter"/>
</dbReference>
<dbReference type="InterPro" id="IPR013785">
    <property type="entry name" value="Aldolase_TIM"/>
</dbReference>
<dbReference type="PANTHER" id="PTHR42738">
    <property type="entry name" value="HYDROXYMETHYLGLUTARYL-COA LYASE"/>
    <property type="match status" value="1"/>
</dbReference>
<dbReference type="PANTHER" id="PTHR42738:SF7">
    <property type="entry name" value="HYDROXYMETHYLGLUTARYL-COA LYASE"/>
    <property type="match status" value="1"/>
</dbReference>
<keyword evidence="2" id="KW-0479">Metal-binding</keyword>
<dbReference type="GO" id="GO:0046872">
    <property type="term" value="F:metal ion binding"/>
    <property type="evidence" value="ECO:0007669"/>
    <property type="project" value="UniProtKB-KW"/>
</dbReference>
<dbReference type="GO" id="GO:0046951">
    <property type="term" value="P:ketone body biosynthetic process"/>
    <property type="evidence" value="ECO:0007669"/>
    <property type="project" value="TreeGrafter"/>
</dbReference>
<reference evidence="5 6" key="1">
    <citation type="journal article" date="2014" name="Int. J. Syst. Evol. Microbiol.">
        <title>Leptospira mayottensis sp. nov., a pathogenic species of the genus Leptospira isolated from humans.</title>
        <authorList>
            <person name="Bourhy P."/>
            <person name="Collet L."/>
            <person name="Brisse S."/>
            <person name="Picardeau M."/>
        </authorList>
    </citation>
    <scope>NUCLEOTIDE SEQUENCE [LARGE SCALE GENOMIC DNA]</scope>
    <source>
        <strain evidence="5 6">200901122</strain>
    </source>
</reference>
<organism evidence="5 6">
    <name type="scientific">Leptospira mayottensis 200901122</name>
    <dbReference type="NCBI Taxonomy" id="1193010"/>
    <lineage>
        <taxon>Bacteria</taxon>
        <taxon>Pseudomonadati</taxon>
        <taxon>Spirochaetota</taxon>
        <taxon>Spirochaetia</taxon>
        <taxon>Leptospirales</taxon>
        <taxon>Leptospiraceae</taxon>
        <taxon>Leptospira</taxon>
    </lineage>
</organism>
<evidence type="ECO:0000256" key="3">
    <source>
        <dbReference type="ARBA" id="ARBA00023239"/>
    </source>
</evidence>
<dbReference type="Gene3D" id="3.20.20.70">
    <property type="entry name" value="Aldolase class I"/>
    <property type="match status" value="1"/>
</dbReference>
<dbReference type="GO" id="GO:0004419">
    <property type="term" value="F:hydroxymethylglutaryl-CoA lyase activity"/>
    <property type="evidence" value="ECO:0007669"/>
    <property type="project" value="TreeGrafter"/>
</dbReference>
<dbReference type="CDD" id="cd07938">
    <property type="entry name" value="DRE_TIM_HMGL"/>
    <property type="match status" value="1"/>
</dbReference>
<protein>
    <submittedName>
        <fullName evidence="5">HMGL-like protein</fullName>
    </submittedName>
</protein>
<dbReference type="NCBIfam" id="NF004283">
    <property type="entry name" value="PRK05692.1"/>
    <property type="match status" value="1"/>
</dbReference>
<gene>
    <name evidence="5" type="ORF">LEP1GSC125_2840</name>
</gene>
<dbReference type="InterPro" id="IPR043594">
    <property type="entry name" value="HMGL"/>
</dbReference>
<comment type="caution">
    <text evidence="5">The sequence shown here is derived from an EMBL/GenBank/DDBJ whole genome shotgun (WGS) entry which is preliminary data.</text>
</comment>
<evidence type="ECO:0000259" key="4">
    <source>
        <dbReference type="PROSITE" id="PS50991"/>
    </source>
</evidence>
<proteinExistence type="inferred from homology"/>
<evidence type="ECO:0000313" key="6">
    <source>
        <dbReference type="Proteomes" id="UP000001343"/>
    </source>
</evidence>
<name>A0AA87MMD1_9LEPT</name>
<dbReference type="InterPro" id="IPR000891">
    <property type="entry name" value="PYR_CT"/>
</dbReference>
<dbReference type="FunFam" id="3.20.20.70:FF:000071">
    <property type="entry name" value="Hydroxymethylglutaryl-CoA lyase"/>
    <property type="match status" value="1"/>
</dbReference>
<keyword evidence="3" id="KW-0456">Lyase</keyword>
<feature type="domain" description="Pyruvate carboxyltransferase" evidence="4">
    <location>
        <begin position="32"/>
        <end position="299"/>
    </location>
</feature>
<evidence type="ECO:0000313" key="5">
    <source>
        <dbReference type="EMBL" id="EKR98976.1"/>
    </source>
</evidence>
<accession>A0AA87MMD1</accession>
<evidence type="ECO:0000256" key="2">
    <source>
        <dbReference type="ARBA" id="ARBA00022723"/>
    </source>
</evidence>
<dbReference type="Pfam" id="PF00682">
    <property type="entry name" value="HMGL-like"/>
    <property type="match status" value="1"/>
</dbReference>
<dbReference type="Proteomes" id="UP000001343">
    <property type="component" value="Unassembled WGS sequence"/>
</dbReference>